<evidence type="ECO:0000313" key="1">
    <source>
        <dbReference type="EMBL" id="KAA5610400.1"/>
    </source>
</evidence>
<protein>
    <submittedName>
        <fullName evidence="1">2-dehydro-3-deoxygalactonokinase</fullName>
    </submittedName>
</protein>
<gene>
    <name evidence="1" type="ORF">F1189_19435</name>
</gene>
<evidence type="ECO:0000313" key="2">
    <source>
        <dbReference type="Proteomes" id="UP000325255"/>
    </source>
</evidence>
<dbReference type="InterPro" id="IPR042257">
    <property type="entry name" value="DGOK_C"/>
</dbReference>
<keyword evidence="2" id="KW-1185">Reference proteome</keyword>
<dbReference type="CDD" id="cd24012">
    <property type="entry name" value="ASKHA_NBD_KDGal-kinase"/>
    <property type="match status" value="1"/>
</dbReference>
<dbReference type="Proteomes" id="UP000325255">
    <property type="component" value="Unassembled WGS sequence"/>
</dbReference>
<dbReference type="Gene3D" id="3.30.420.310">
    <property type="entry name" value="2-keto-3-deoxy-galactonokinase, C-terminal domain"/>
    <property type="match status" value="1"/>
</dbReference>
<dbReference type="OrthoDB" id="256574at2"/>
<dbReference type="AlphaFoldDB" id="A0A5M6IQ52"/>
<name>A0A5M6IQ52_9PROT</name>
<dbReference type="InterPro" id="IPR042258">
    <property type="entry name" value="DGOK_N"/>
</dbReference>
<dbReference type="Pfam" id="PF05035">
    <property type="entry name" value="DGOK"/>
    <property type="match status" value="1"/>
</dbReference>
<sequence>MTNLVAPSLVALDWGTSSLRAYLLGPDGAVLDRRAGPWGIMQVQAGDFAGAFATVTAAWQARWPELPALASGMIGSAQGWVEAPYLECPAGAGELAHALVAVPGTRLLLVPGVAQWGATPNVMRGEETQIAGALALRAELHASCRIVLPGTHSKWVTVTDGRIRHFTTYMTGELFAVLRGHSILGRLAAGEGAPEAEAAAAAFARGLLAARDAPGGIAPLLFSARALVLAGALRAAESLDYLSGLLIGDELRTALAAPPETAGPLALVGDAALCDRYARAIALFGGPDPIVLGDTATSGLWRIARDAGLVAPSASCQE</sequence>
<dbReference type="GO" id="GO:0008671">
    <property type="term" value="F:2-dehydro-3-deoxygalactonokinase activity"/>
    <property type="evidence" value="ECO:0007669"/>
    <property type="project" value="InterPro"/>
</dbReference>
<dbReference type="GO" id="GO:0034194">
    <property type="term" value="P:D-galactonate catabolic process"/>
    <property type="evidence" value="ECO:0007669"/>
    <property type="project" value="InterPro"/>
</dbReference>
<reference evidence="1 2" key="1">
    <citation type="submission" date="2019-09" db="EMBL/GenBank/DDBJ databases">
        <title>Genome sequence of Rhodovastum atsumiense, a diverse member of the Acetobacteraceae family of non-sulfur purple photosynthetic bacteria.</title>
        <authorList>
            <person name="Meyer T."/>
            <person name="Kyndt J."/>
        </authorList>
    </citation>
    <scope>NUCLEOTIDE SEQUENCE [LARGE SCALE GENOMIC DNA]</scope>
    <source>
        <strain evidence="1 2">DSM 21279</strain>
    </source>
</reference>
<comment type="caution">
    <text evidence="1">The sequence shown here is derived from an EMBL/GenBank/DDBJ whole genome shotgun (WGS) entry which is preliminary data.</text>
</comment>
<dbReference type="EMBL" id="VWPK01000033">
    <property type="protein sequence ID" value="KAA5610400.1"/>
    <property type="molecule type" value="Genomic_DNA"/>
</dbReference>
<dbReference type="Gene3D" id="3.30.420.300">
    <property type="entry name" value="2-keto-3-deoxy-galactonokinase, substrate binding domain"/>
    <property type="match status" value="1"/>
</dbReference>
<dbReference type="InterPro" id="IPR007729">
    <property type="entry name" value="DGOK"/>
</dbReference>
<accession>A0A5M6IQ52</accession>
<dbReference type="RefSeq" id="WP_150042530.1">
    <property type="nucleotide sequence ID" value="NZ_OW485601.1"/>
</dbReference>
<keyword evidence="1" id="KW-0808">Transferase</keyword>
<proteinExistence type="predicted"/>
<keyword evidence="1" id="KW-0418">Kinase</keyword>
<organism evidence="1 2">
    <name type="scientific">Rhodovastum atsumiense</name>
    <dbReference type="NCBI Taxonomy" id="504468"/>
    <lineage>
        <taxon>Bacteria</taxon>
        <taxon>Pseudomonadati</taxon>
        <taxon>Pseudomonadota</taxon>
        <taxon>Alphaproteobacteria</taxon>
        <taxon>Acetobacterales</taxon>
        <taxon>Acetobacteraceae</taxon>
        <taxon>Rhodovastum</taxon>
    </lineage>
</organism>